<accession>A0ABM5L2B3</accession>
<dbReference type="PANTHER" id="PTHR36159">
    <property type="entry name" value="PROTEIN CBG23766"/>
    <property type="match status" value="1"/>
</dbReference>
<dbReference type="EnsemblMetazoa" id="XM_050660620.1">
    <property type="protein sequence ID" value="XP_050516577.1"/>
    <property type="gene ID" value="LOC126891445"/>
</dbReference>
<keyword evidence="3" id="KW-1185">Reference proteome</keyword>
<dbReference type="Pfam" id="PF21738">
    <property type="entry name" value="DJR-like_dom"/>
    <property type="match status" value="1"/>
</dbReference>
<protein>
    <recommendedName>
        <fullName evidence="1">Double jelly roll-like domain-containing protein</fullName>
    </recommendedName>
</protein>
<name>A0ABM5L2B3_DIAVI</name>
<dbReference type="RefSeq" id="XP_050516577.1">
    <property type="nucleotide sequence ID" value="XM_050660620.1"/>
</dbReference>
<evidence type="ECO:0000313" key="2">
    <source>
        <dbReference type="EnsemblMetazoa" id="XP_050516577.1"/>
    </source>
</evidence>
<dbReference type="PANTHER" id="PTHR36159:SF1">
    <property type="entry name" value="RETROVIRUS-RELATED POL POLYPROTEIN FROM TRANSPOSON 412-LIKE PROTEIN"/>
    <property type="match status" value="1"/>
</dbReference>
<sequence>MDILNVLGQPFSDTTIEDYRFQQYQPFSTANLNYNDEIRISIQDLDALTLPCNSYIYIEGKISTDQNALPTKFKLINNGISYLFRELRYELNGVIIDVVRNIGLVSTLKNYLSYNENESKLLQNSGWFPKNGNLLIDAHGNFNVCIPLKIWSGVFEDFRRVVVNMRQELILIREKDDVDAVIATDETEKPKIQLNKLYWNIPHILPNISEQLRLNKIIRSNVELPIKFRSWELIEYPSLNNSTRHTWPVKTSTKLESPRHIAIAFQNGRKGKLLKDMSKFDHCNLTNVRVFLNSEKFPYHDLNLDFDTNRFATLYEMFANFQESYYHIQTNQPIFNPEEFKANTPIAYIDCSRQKEILQSSSVSLRIEFETNTNVGDTVSAYCLILHEKEFNYNPLTKIVRQL</sequence>
<reference evidence="2" key="1">
    <citation type="submission" date="2025-05" db="UniProtKB">
        <authorList>
            <consortium name="EnsemblMetazoa"/>
        </authorList>
    </citation>
    <scope>IDENTIFICATION</scope>
</reference>
<organism evidence="2 3">
    <name type="scientific">Diabrotica virgifera virgifera</name>
    <name type="common">western corn rootworm</name>
    <dbReference type="NCBI Taxonomy" id="50390"/>
    <lineage>
        <taxon>Eukaryota</taxon>
        <taxon>Metazoa</taxon>
        <taxon>Ecdysozoa</taxon>
        <taxon>Arthropoda</taxon>
        <taxon>Hexapoda</taxon>
        <taxon>Insecta</taxon>
        <taxon>Pterygota</taxon>
        <taxon>Neoptera</taxon>
        <taxon>Endopterygota</taxon>
        <taxon>Coleoptera</taxon>
        <taxon>Polyphaga</taxon>
        <taxon>Cucujiformia</taxon>
        <taxon>Chrysomeloidea</taxon>
        <taxon>Chrysomelidae</taxon>
        <taxon>Galerucinae</taxon>
        <taxon>Diabroticina</taxon>
        <taxon>Diabroticites</taxon>
        <taxon>Diabrotica</taxon>
    </lineage>
</organism>
<feature type="domain" description="Double jelly roll-like" evidence="1">
    <location>
        <begin position="73"/>
        <end position="389"/>
    </location>
</feature>
<evidence type="ECO:0000313" key="3">
    <source>
        <dbReference type="Proteomes" id="UP001652700"/>
    </source>
</evidence>
<dbReference type="Proteomes" id="UP001652700">
    <property type="component" value="Unplaced"/>
</dbReference>
<dbReference type="InterPro" id="IPR049512">
    <property type="entry name" value="DJR-like_dom"/>
</dbReference>
<dbReference type="GeneID" id="126891445"/>
<evidence type="ECO:0000259" key="1">
    <source>
        <dbReference type="Pfam" id="PF21738"/>
    </source>
</evidence>
<proteinExistence type="predicted"/>